<evidence type="ECO:0000313" key="2">
    <source>
        <dbReference type="EMBL" id="SEA09108.1"/>
    </source>
</evidence>
<evidence type="ECO:0000313" key="3">
    <source>
        <dbReference type="Proteomes" id="UP000199002"/>
    </source>
</evidence>
<dbReference type="GeneID" id="34233230"/>
<reference evidence="3" key="1">
    <citation type="submission" date="2016-10" db="EMBL/GenBank/DDBJ databases">
        <authorList>
            <person name="Varghese N."/>
            <person name="Submissions S."/>
        </authorList>
    </citation>
    <scope>NUCLEOTIDE SEQUENCE [LARGE SCALE GENOMIC DNA]</scope>
    <source>
        <strain evidence="3">DSM 25157</strain>
    </source>
</reference>
<feature type="region of interest" description="Disordered" evidence="1">
    <location>
        <begin position="97"/>
        <end position="120"/>
    </location>
</feature>
<sequence>MPDIHIHREHHLGFEEARKIGCAWAEKAEEKFAMDCTYEEGDTQDTLHFSRAGINGTLLVDAIQFEMKAELGFLLGAFKARIEAEIGEQLDALLNAPRPGAGKAASAKKQAPATAAAPKA</sequence>
<dbReference type="AlphaFoldDB" id="A0A1H3YDX6"/>
<dbReference type="Pfam" id="PF09650">
    <property type="entry name" value="PHA_gran_rgn"/>
    <property type="match status" value="1"/>
</dbReference>
<gene>
    <name evidence="2" type="ORF">SAMN05421875_10564</name>
</gene>
<name>A0A1H3YDX6_9BURK</name>
<dbReference type="Proteomes" id="UP000199002">
    <property type="component" value="Unassembled WGS sequence"/>
</dbReference>
<dbReference type="InterPro" id="IPR013433">
    <property type="entry name" value="PHA_gran_rgn"/>
</dbReference>
<organism evidence="2 3">
    <name type="scientific">Acidovorax soli</name>
    <dbReference type="NCBI Taxonomy" id="592050"/>
    <lineage>
        <taxon>Bacteria</taxon>
        <taxon>Pseudomonadati</taxon>
        <taxon>Pseudomonadota</taxon>
        <taxon>Betaproteobacteria</taxon>
        <taxon>Burkholderiales</taxon>
        <taxon>Comamonadaceae</taxon>
        <taxon>Acidovorax</taxon>
    </lineage>
</organism>
<protein>
    <submittedName>
        <fullName evidence="2">Putative polyhydroxyalkanoic acid system protein</fullName>
    </submittedName>
</protein>
<dbReference type="STRING" id="592050.SAMN05421875_10564"/>
<keyword evidence="3" id="KW-1185">Reference proteome</keyword>
<dbReference type="EMBL" id="FNQJ01000005">
    <property type="protein sequence ID" value="SEA09108.1"/>
    <property type="molecule type" value="Genomic_DNA"/>
</dbReference>
<dbReference type="NCBIfam" id="TIGR02610">
    <property type="entry name" value="PHA_gran_rgn"/>
    <property type="match status" value="1"/>
</dbReference>
<proteinExistence type="predicted"/>
<accession>A0A1H3YDX6</accession>
<dbReference type="RefSeq" id="WP_092697473.1">
    <property type="nucleotide sequence ID" value="NZ_CAXIQL010000086.1"/>
</dbReference>
<evidence type="ECO:0000256" key="1">
    <source>
        <dbReference type="SAM" id="MobiDB-lite"/>
    </source>
</evidence>